<dbReference type="SUPFAM" id="SSF53300">
    <property type="entry name" value="vWA-like"/>
    <property type="match status" value="1"/>
</dbReference>
<dbReference type="AlphaFoldDB" id="A0A9E4ZFD6"/>
<dbReference type="Gene3D" id="3.40.50.410">
    <property type="entry name" value="von Willebrand factor, type A domain"/>
    <property type="match status" value="1"/>
</dbReference>
<proteinExistence type="predicted"/>
<gene>
    <name evidence="3" type="ORF">KDK67_02595</name>
</gene>
<dbReference type="Gene3D" id="3.40.50.880">
    <property type="match status" value="2"/>
</dbReference>
<evidence type="ECO:0000259" key="2">
    <source>
        <dbReference type="PROSITE" id="PS50234"/>
    </source>
</evidence>
<dbReference type="SMART" id="SM00327">
    <property type="entry name" value="VWA"/>
    <property type="match status" value="1"/>
</dbReference>
<name>A0A9E4ZFD6_9EURY</name>
<feature type="transmembrane region" description="Helical" evidence="1">
    <location>
        <begin position="809"/>
        <end position="825"/>
    </location>
</feature>
<reference evidence="3" key="2">
    <citation type="submission" date="2021-04" db="EMBL/GenBank/DDBJ databases">
        <authorList>
            <person name="Dong X."/>
        </authorList>
    </citation>
    <scope>NUCLEOTIDE SEQUENCE</scope>
    <source>
        <strain evidence="3">LLY</strain>
    </source>
</reference>
<dbReference type="InterPro" id="IPR029062">
    <property type="entry name" value="Class_I_gatase-like"/>
</dbReference>
<dbReference type="RefSeq" id="WP_250867282.1">
    <property type="nucleotide sequence ID" value="NZ_JAGSOI010000006.1"/>
</dbReference>
<keyword evidence="1" id="KW-0812">Transmembrane</keyword>
<protein>
    <submittedName>
        <fullName evidence="3">VWA domain-containing protein</fullName>
    </submittedName>
</protein>
<keyword evidence="1" id="KW-1133">Transmembrane helix</keyword>
<dbReference type="InterPro" id="IPR036465">
    <property type="entry name" value="vWFA_dom_sf"/>
</dbReference>
<dbReference type="SUPFAM" id="SSF52317">
    <property type="entry name" value="Class I glutamine amidotransferase-like"/>
    <property type="match status" value="1"/>
</dbReference>
<sequence length="838" mass="92449">MTFTFEQPLMFALILPVIAGGLFLLREGARRPIIISRMIVLSLLVIALASPSAIVSDVTSDENPNLVVISDETASMSLFEEGVGMNVYESLTANTPTTFIRLTGESTSLGDVIEQYSTGDNQIVLVSDGNSNFGKDIDESLQYAKEMGTIVYSVEPELKKNDISVQILGEKTVVRNNEIQFDILVSQAGNDEIKYSLDAYAGEKPIRKGTFTQNTRTRTITTSSFELDKLGAHEIRVELTQLSEDADAINNKYYKSIYVVPKPKIQFVTDDINAPLAKILFDLYSPTYKNGLEGINNKKTVVLDNQIISSLSDSDIEMLKEYVTEGNGLVVVGGERAYNNGDYLDSPLEELLPVISKATEWTGGETVVFLIDTSGSSSGGSIDVGGSEYNPLTHTKDEEEDVSYQILNKVRASTYELIDYDELWDANAGIVIFSSEATVKSEMISLNSVENRETLKTILSELTSGSGTDLDAGLSVTKDLLSKETGDKLVIILSDGQIANSYEQSVAIAKEMKEEQSITFLFIHHVDFEPSRNYAQMFIEEVEGEATTSNYILTESYIGNIESSTILQPEPIDETTNNTEETGSFKLVELNPNHFITRDFDIEGNITGYNDVTPKPGADRIIITSTGKPVVTTWRYGLGRVAAITTDNGEGGEARWASEIYNRETNNSKLISSTMNWAIGNPQVEEGTVVEAEDTWFGTPATLYITHYDGNTPVLRYKGNTLELAVTGRNTYETTIDPKNIGFHDVSGYPIAVNYAIEYRDVGMNEDLPVFIKENSGKTYTENEALALLLKDARGNSLKSVQRSESQKLFFLIAALLLFLGEIAVRRIREIRESKKGD</sequence>
<feature type="transmembrane region" description="Helical" evidence="1">
    <location>
        <begin position="37"/>
        <end position="55"/>
    </location>
</feature>
<dbReference type="InterPro" id="IPR002035">
    <property type="entry name" value="VWF_A"/>
</dbReference>
<keyword evidence="4" id="KW-1185">Reference proteome</keyword>
<accession>A0A9E4ZFD6</accession>
<keyword evidence="1" id="KW-0472">Membrane</keyword>
<organism evidence="3 4">
    <name type="scientific">Methanococcoides seepicolus</name>
    <dbReference type="NCBI Taxonomy" id="2828780"/>
    <lineage>
        <taxon>Archaea</taxon>
        <taxon>Methanobacteriati</taxon>
        <taxon>Methanobacteriota</taxon>
        <taxon>Stenosarchaea group</taxon>
        <taxon>Methanomicrobia</taxon>
        <taxon>Methanosarcinales</taxon>
        <taxon>Methanosarcinaceae</taxon>
        <taxon>Methanococcoides</taxon>
    </lineage>
</organism>
<evidence type="ECO:0000256" key="1">
    <source>
        <dbReference type="SAM" id="Phobius"/>
    </source>
</evidence>
<dbReference type="Proteomes" id="UP001056766">
    <property type="component" value="Unassembled WGS sequence"/>
</dbReference>
<feature type="transmembrane region" description="Helical" evidence="1">
    <location>
        <begin position="6"/>
        <end position="25"/>
    </location>
</feature>
<dbReference type="PANTHER" id="PTHR37947:SF1">
    <property type="entry name" value="BLL2462 PROTEIN"/>
    <property type="match status" value="1"/>
</dbReference>
<reference evidence="3" key="1">
    <citation type="journal article" date="2021" name="mSystems">
        <title>Bacteria and Archaea Synergistically Convert Glycine Betaine to Biogenic Methane in the Formosa Cold Seep of the South China Sea.</title>
        <authorList>
            <person name="Li L."/>
            <person name="Zhang W."/>
            <person name="Zhang S."/>
            <person name="Song L."/>
            <person name="Sun Q."/>
            <person name="Zhang H."/>
            <person name="Xiang H."/>
            <person name="Dong X."/>
        </authorList>
    </citation>
    <scope>NUCLEOTIDE SEQUENCE</scope>
    <source>
        <strain evidence="3">LLY</strain>
    </source>
</reference>
<dbReference type="PROSITE" id="PS50234">
    <property type="entry name" value="VWFA"/>
    <property type="match status" value="1"/>
</dbReference>
<evidence type="ECO:0000313" key="4">
    <source>
        <dbReference type="Proteomes" id="UP001056766"/>
    </source>
</evidence>
<dbReference type="EMBL" id="JAGSOI010000006">
    <property type="protein sequence ID" value="MCM1985909.1"/>
    <property type="molecule type" value="Genomic_DNA"/>
</dbReference>
<evidence type="ECO:0000313" key="3">
    <source>
        <dbReference type="EMBL" id="MCM1985909.1"/>
    </source>
</evidence>
<feature type="domain" description="VWFA" evidence="2">
    <location>
        <begin position="366"/>
        <end position="523"/>
    </location>
</feature>
<comment type="caution">
    <text evidence="3">The sequence shown here is derived from an EMBL/GenBank/DDBJ whole genome shotgun (WGS) entry which is preliminary data.</text>
</comment>
<dbReference type="Pfam" id="PF13519">
    <property type="entry name" value="VWA_2"/>
    <property type="match status" value="1"/>
</dbReference>
<dbReference type="PANTHER" id="PTHR37947">
    <property type="entry name" value="BLL2462 PROTEIN"/>
    <property type="match status" value="1"/>
</dbReference>